<dbReference type="Gene3D" id="2.60.120.260">
    <property type="entry name" value="Galactose-binding domain-like"/>
    <property type="match status" value="1"/>
</dbReference>
<dbReference type="OrthoDB" id="9801455at2"/>
<gene>
    <name evidence="11" type="ORF">A7L45_08640</name>
</gene>
<dbReference type="CDD" id="cd09003">
    <property type="entry name" value="GH43_XynD-like"/>
    <property type="match status" value="1"/>
</dbReference>
<keyword evidence="6 8" id="KW-0326">Glycosidase</keyword>
<sequence>MGKKKFFYIIFFALLMLCVPRMSVYAANNALAKIPGNSNPLMDHKLGADPYALVYNGRVYIYMSSDEYEYNSDGSIKKNTFSSLNKIKVISSADMVNWTDHGSIPVAGSNNVNNGKGIAKWASLSWAPAATHKVINGKEKFFLYFANGASGIGVLTSDTPIGPWTDPIGKALVTSNTSGIAGVSWLFDPAVLVDDDGTGYLYCGGGIPDDKNQTSIANPKTARVIKLGADMISTVGSASTIDAPFMFEDSGIHKYNGKYYYSYCINFHGTQPADKPSGDIGYMISNSPMGPFTYAGHFLKNPYAFFGVGGNNHHSVFKFNNQWYVVYHAQTVSKAKIGSGEGYRSPHINKIEYDTNGRIKEVLGDMKGISQIANLNPYNRTEAETIGWNSGILTEPCKAIGGPTSNQDVTSINNGDWIAVGNADFGAKGAKAFKANVSSTVGGKIEIHLDSATGTLIGTVNVSSTGGEQNWKTLETNVSNATGVHRVFFVFTGTSKGNLFNIDYWQFSYK</sequence>
<keyword evidence="4 8" id="KW-0378">Hydrolase</keyword>
<evidence type="ECO:0000256" key="5">
    <source>
        <dbReference type="ARBA" id="ARBA00023277"/>
    </source>
</evidence>
<evidence type="ECO:0000256" key="8">
    <source>
        <dbReference type="RuleBase" id="RU361187"/>
    </source>
</evidence>
<evidence type="ECO:0000313" key="11">
    <source>
        <dbReference type="EMBL" id="APC40131.1"/>
    </source>
</evidence>
<dbReference type="InterPro" id="IPR006584">
    <property type="entry name" value="Cellulose-bd_IV"/>
</dbReference>
<feature type="chain" id="PRO_5038596081" evidence="9">
    <location>
        <begin position="27"/>
        <end position="510"/>
    </location>
</feature>
<proteinExistence type="inferred from homology"/>
<feature type="signal peptide" evidence="9">
    <location>
        <begin position="1"/>
        <end position="26"/>
    </location>
</feature>
<accession>A0A1J0GFQ0</accession>
<dbReference type="SUPFAM" id="SSF75005">
    <property type="entry name" value="Arabinanase/levansucrase/invertase"/>
    <property type="match status" value="1"/>
</dbReference>
<dbReference type="InterPro" id="IPR006710">
    <property type="entry name" value="Glyco_hydro_43"/>
</dbReference>
<dbReference type="PROSITE" id="PS51175">
    <property type="entry name" value="CBM6"/>
    <property type="match status" value="1"/>
</dbReference>
<protein>
    <submittedName>
        <fullName evidence="11">Arabinoxylan arabinofuranohydrolase</fullName>
    </submittedName>
</protein>
<evidence type="ECO:0000256" key="7">
    <source>
        <dbReference type="PIRSR" id="PIRSR606710-2"/>
    </source>
</evidence>
<keyword evidence="3 9" id="KW-0732">Signal</keyword>
<evidence type="ECO:0000256" key="6">
    <source>
        <dbReference type="ARBA" id="ARBA00023295"/>
    </source>
</evidence>
<evidence type="ECO:0000256" key="9">
    <source>
        <dbReference type="SAM" id="SignalP"/>
    </source>
</evidence>
<name>A0A1J0GFQ0_9CLOT</name>
<evidence type="ECO:0000256" key="4">
    <source>
        <dbReference type="ARBA" id="ARBA00022801"/>
    </source>
</evidence>
<dbReference type="STRING" id="1552.A7L45_08640"/>
<keyword evidence="2" id="KW-0624">Polysaccharide degradation</keyword>
<evidence type="ECO:0000256" key="3">
    <source>
        <dbReference type="ARBA" id="ARBA00022729"/>
    </source>
</evidence>
<dbReference type="PANTHER" id="PTHR43772:SF2">
    <property type="entry name" value="PUTATIVE (AFU_ORTHOLOGUE AFUA_2G04480)-RELATED"/>
    <property type="match status" value="1"/>
</dbReference>
<dbReference type="PANTHER" id="PTHR43772">
    <property type="entry name" value="ENDO-1,4-BETA-XYLANASE"/>
    <property type="match status" value="1"/>
</dbReference>
<organism evidence="11 12">
    <name type="scientific">Clostridium estertheticum subsp. estertheticum</name>
    <dbReference type="NCBI Taxonomy" id="1552"/>
    <lineage>
        <taxon>Bacteria</taxon>
        <taxon>Bacillati</taxon>
        <taxon>Bacillota</taxon>
        <taxon>Clostridia</taxon>
        <taxon>Eubacteriales</taxon>
        <taxon>Clostridiaceae</taxon>
        <taxon>Clostridium</taxon>
    </lineage>
</organism>
<dbReference type="Pfam" id="PF04616">
    <property type="entry name" value="Glyco_hydro_43"/>
    <property type="match status" value="1"/>
</dbReference>
<dbReference type="InterPro" id="IPR005084">
    <property type="entry name" value="CBM6"/>
</dbReference>
<feature type="site" description="Important for catalytic activity, responsible for pKa modulation of the active site Glu and correct orientation of both the proton donor and substrate" evidence="7">
    <location>
        <position position="188"/>
    </location>
</feature>
<dbReference type="Gene3D" id="2.115.10.20">
    <property type="entry name" value="Glycosyl hydrolase domain, family 43"/>
    <property type="match status" value="1"/>
</dbReference>
<keyword evidence="5" id="KW-0119">Carbohydrate metabolism</keyword>
<dbReference type="KEGG" id="ceu:A7L45_08640"/>
<dbReference type="GO" id="GO:0004553">
    <property type="term" value="F:hydrolase activity, hydrolyzing O-glycosyl compounds"/>
    <property type="evidence" value="ECO:0007669"/>
    <property type="project" value="InterPro"/>
</dbReference>
<evidence type="ECO:0000259" key="10">
    <source>
        <dbReference type="PROSITE" id="PS51175"/>
    </source>
</evidence>
<evidence type="ECO:0000256" key="1">
    <source>
        <dbReference type="ARBA" id="ARBA00009865"/>
    </source>
</evidence>
<dbReference type="RefSeq" id="WP_071612422.1">
    <property type="nucleotide sequence ID" value="NZ_CP015756.1"/>
</dbReference>
<comment type="similarity">
    <text evidence="1 8">Belongs to the glycosyl hydrolase 43 family.</text>
</comment>
<evidence type="ECO:0000313" key="12">
    <source>
        <dbReference type="Proteomes" id="UP000182569"/>
    </source>
</evidence>
<dbReference type="Pfam" id="PF03422">
    <property type="entry name" value="CBM_6"/>
    <property type="match status" value="1"/>
</dbReference>
<dbReference type="GO" id="GO:0045493">
    <property type="term" value="P:xylan catabolic process"/>
    <property type="evidence" value="ECO:0007669"/>
    <property type="project" value="UniProtKB-KW"/>
</dbReference>
<dbReference type="CDD" id="cd04084">
    <property type="entry name" value="CBM6_xylanase-like"/>
    <property type="match status" value="1"/>
</dbReference>
<keyword evidence="12" id="KW-1185">Reference proteome</keyword>
<feature type="domain" description="CBM6" evidence="10">
    <location>
        <begin position="379"/>
        <end position="508"/>
    </location>
</feature>
<keyword evidence="2" id="KW-0858">Xylan degradation</keyword>
<dbReference type="SUPFAM" id="SSF49785">
    <property type="entry name" value="Galactose-binding domain-like"/>
    <property type="match status" value="1"/>
</dbReference>
<dbReference type="GO" id="GO:0030246">
    <property type="term" value="F:carbohydrate binding"/>
    <property type="evidence" value="ECO:0007669"/>
    <property type="project" value="InterPro"/>
</dbReference>
<reference evidence="12" key="1">
    <citation type="journal article" date="2016" name="Front. Microbiol.">
        <title>Complete Genome Sequence of Clostridium estertheticum DSM 8809, a Microbe Identified in Spoiled Vacuum Packed Beef.</title>
        <authorList>
            <person name="Yu Z."/>
            <person name="Gunn L."/>
            <person name="Brennan E."/>
            <person name="Reid R."/>
            <person name="Wall P.G."/>
            <person name="Gaora O.P."/>
            <person name="Hurley D."/>
            <person name="Bolton D."/>
            <person name="Fanning S."/>
        </authorList>
    </citation>
    <scope>NUCLEOTIDE SEQUENCE [LARGE SCALE GENOMIC DNA]</scope>
    <source>
        <strain evidence="12">DSM 8809</strain>
    </source>
</reference>
<dbReference type="EMBL" id="CP015756">
    <property type="protein sequence ID" value="APC40131.1"/>
    <property type="molecule type" value="Genomic_DNA"/>
</dbReference>
<dbReference type="InterPro" id="IPR008979">
    <property type="entry name" value="Galactose-bd-like_sf"/>
</dbReference>
<dbReference type="Proteomes" id="UP000182569">
    <property type="component" value="Chromosome"/>
</dbReference>
<dbReference type="SMART" id="SM00606">
    <property type="entry name" value="CBD_IV"/>
    <property type="match status" value="1"/>
</dbReference>
<dbReference type="InterPro" id="IPR052176">
    <property type="entry name" value="Glycosyl_Hydrlase_43_Enz"/>
</dbReference>
<dbReference type="InterPro" id="IPR023296">
    <property type="entry name" value="Glyco_hydro_beta-prop_sf"/>
</dbReference>
<dbReference type="AlphaFoldDB" id="A0A1J0GFQ0"/>
<evidence type="ECO:0000256" key="2">
    <source>
        <dbReference type="ARBA" id="ARBA00022651"/>
    </source>
</evidence>